<proteinExistence type="predicted"/>
<dbReference type="Proteomes" id="UP001529510">
    <property type="component" value="Unassembled WGS sequence"/>
</dbReference>
<comment type="caution">
    <text evidence="1">The sequence shown here is derived from an EMBL/GenBank/DDBJ whole genome shotgun (WGS) entry which is preliminary data.</text>
</comment>
<feature type="non-terminal residue" evidence="1">
    <location>
        <position position="1"/>
    </location>
</feature>
<keyword evidence="2" id="KW-1185">Reference proteome</keyword>
<sequence length="55" mass="6438">FQVFDCPQPLYTPAVWHNVNPLLDHRVQFTALRTSQELLNYLQSNALVLELWGLQ</sequence>
<name>A0ABD0P6U3_CIRMR</name>
<dbReference type="InterPro" id="IPR035892">
    <property type="entry name" value="C2_domain_sf"/>
</dbReference>
<dbReference type="SUPFAM" id="SSF49562">
    <property type="entry name" value="C2 domain (Calcium/lipid-binding domain, CaLB)"/>
    <property type="match status" value="1"/>
</dbReference>
<evidence type="ECO:0008006" key="3">
    <source>
        <dbReference type="Google" id="ProtNLM"/>
    </source>
</evidence>
<organism evidence="1 2">
    <name type="scientific">Cirrhinus mrigala</name>
    <name type="common">Mrigala</name>
    <dbReference type="NCBI Taxonomy" id="683832"/>
    <lineage>
        <taxon>Eukaryota</taxon>
        <taxon>Metazoa</taxon>
        <taxon>Chordata</taxon>
        <taxon>Craniata</taxon>
        <taxon>Vertebrata</taxon>
        <taxon>Euteleostomi</taxon>
        <taxon>Actinopterygii</taxon>
        <taxon>Neopterygii</taxon>
        <taxon>Teleostei</taxon>
        <taxon>Ostariophysi</taxon>
        <taxon>Cypriniformes</taxon>
        <taxon>Cyprinidae</taxon>
        <taxon>Labeoninae</taxon>
        <taxon>Labeonini</taxon>
        <taxon>Cirrhinus</taxon>
    </lineage>
</organism>
<evidence type="ECO:0000313" key="2">
    <source>
        <dbReference type="Proteomes" id="UP001529510"/>
    </source>
</evidence>
<gene>
    <name evidence="1" type="ORF">M9458_034404</name>
</gene>
<protein>
    <recommendedName>
        <fullName evidence="3">MHC class II antigen</fullName>
    </recommendedName>
</protein>
<accession>A0ABD0P6U3</accession>
<feature type="non-terminal residue" evidence="1">
    <location>
        <position position="55"/>
    </location>
</feature>
<reference evidence="1 2" key="1">
    <citation type="submission" date="2024-05" db="EMBL/GenBank/DDBJ databases">
        <title>Genome sequencing and assembly of Indian major carp, Cirrhinus mrigala (Hamilton, 1822).</title>
        <authorList>
            <person name="Mohindra V."/>
            <person name="Chowdhury L.M."/>
            <person name="Lal K."/>
            <person name="Jena J.K."/>
        </authorList>
    </citation>
    <scope>NUCLEOTIDE SEQUENCE [LARGE SCALE GENOMIC DNA]</scope>
    <source>
        <strain evidence="1">CM1030</strain>
        <tissue evidence="1">Blood</tissue>
    </source>
</reference>
<evidence type="ECO:0000313" key="1">
    <source>
        <dbReference type="EMBL" id="KAL0169808.1"/>
    </source>
</evidence>
<dbReference type="EMBL" id="JAMKFB020000017">
    <property type="protein sequence ID" value="KAL0169808.1"/>
    <property type="molecule type" value="Genomic_DNA"/>
</dbReference>
<dbReference type="AlphaFoldDB" id="A0ABD0P6U3"/>